<dbReference type="EMBL" id="CDSC02000231">
    <property type="protein sequence ID" value="SEH81309.1"/>
    <property type="molecule type" value="Genomic_DNA"/>
</dbReference>
<evidence type="ECO:0000313" key="1">
    <source>
        <dbReference type="EMBL" id="SEH81309.1"/>
    </source>
</evidence>
<sequence length="34" mass="4121">MHLWRICLLLLIILDISRSYNKCYSSNMFFISII</sequence>
<organism evidence="1 2">
    <name type="scientific">Bathymodiolus azoricus thioautotrophic gill symbiont</name>
    <dbReference type="NCBI Taxonomy" id="235205"/>
    <lineage>
        <taxon>Bacteria</taxon>
        <taxon>Pseudomonadati</taxon>
        <taxon>Pseudomonadota</taxon>
        <taxon>Gammaproteobacteria</taxon>
        <taxon>sulfur-oxidizing symbionts</taxon>
    </lineage>
</organism>
<evidence type="ECO:0000313" key="2">
    <source>
        <dbReference type="Proteomes" id="UP000198988"/>
    </source>
</evidence>
<protein>
    <submittedName>
        <fullName evidence="1">Uncharacterized protein</fullName>
    </submittedName>
</protein>
<accession>A0A1H6L5Y3</accession>
<gene>
    <name evidence="1" type="ORF">BAZSYMA_ACONTIG08338_1</name>
</gene>
<dbReference type="Proteomes" id="UP000198988">
    <property type="component" value="Unassembled WGS sequence"/>
</dbReference>
<proteinExistence type="predicted"/>
<reference evidence="2" key="1">
    <citation type="submission" date="2016-06" db="EMBL/GenBank/DDBJ databases">
        <authorList>
            <person name="Petersen J."/>
            <person name="Sayavedra L."/>
        </authorList>
    </citation>
    <scope>NUCLEOTIDE SEQUENCE [LARGE SCALE GENOMIC DNA]</scope>
    <source>
        <strain evidence="2">BazSymA</strain>
    </source>
</reference>
<dbReference type="AlphaFoldDB" id="A0A1H6L5Y3"/>
<name>A0A1H6L5Y3_9GAMM</name>